<name>A0A5B8URM2_9SPHI</name>
<dbReference type="AlphaFoldDB" id="A0A5B8URM2"/>
<dbReference type="PANTHER" id="PTHR30383:SF5">
    <property type="entry name" value="SGNH HYDROLASE-TYPE ESTERASE DOMAIN-CONTAINING PROTEIN"/>
    <property type="match status" value="1"/>
</dbReference>
<dbReference type="SUPFAM" id="SSF52266">
    <property type="entry name" value="SGNH hydrolase"/>
    <property type="match status" value="1"/>
</dbReference>
<sequence length="247" mass="26782">MVCMRVPVFGLMLLMLIGCGKKNEFIPARDTAVNNSQTPPVIHPNDSVSYLALGDSYTYGAGVSQSESYPYQLAAQLSSQNYLINSPRVVAFQGWTASDLLAGIKAANVTRKFDLVTLLIGVNDENKGTDFTTYTLQVDQLITQAIEYARGYHSRVFVISIPDWSVTPFAAGMNRAKIKADVATFNSINEAESKKLGASYLDISAISELAANDATLTAGDGLHPSAKMYALWINRVYGDITATFTSN</sequence>
<dbReference type="Pfam" id="PF13472">
    <property type="entry name" value="Lipase_GDSL_2"/>
    <property type="match status" value="1"/>
</dbReference>
<evidence type="ECO:0000313" key="2">
    <source>
        <dbReference type="EMBL" id="QEC61066.1"/>
    </source>
</evidence>
<evidence type="ECO:0000313" key="3">
    <source>
        <dbReference type="Proteomes" id="UP000321479"/>
    </source>
</evidence>
<keyword evidence="2" id="KW-0378">Hydrolase</keyword>
<dbReference type="Proteomes" id="UP000321479">
    <property type="component" value="Chromosome"/>
</dbReference>
<dbReference type="PROSITE" id="PS51257">
    <property type="entry name" value="PROKAR_LIPOPROTEIN"/>
    <property type="match status" value="1"/>
</dbReference>
<feature type="domain" description="SGNH hydrolase-type esterase" evidence="1">
    <location>
        <begin position="52"/>
        <end position="231"/>
    </location>
</feature>
<keyword evidence="3" id="KW-1185">Reference proteome</keyword>
<dbReference type="Gene3D" id="3.40.50.1110">
    <property type="entry name" value="SGNH hydrolase"/>
    <property type="match status" value="1"/>
</dbReference>
<dbReference type="InterPro" id="IPR036514">
    <property type="entry name" value="SGNH_hydro_sf"/>
</dbReference>
<dbReference type="PANTHER" id="PTHR30383">
    <property type="entry name" value="THIOESTERASE 1/PROTEASE 1/LYSOPHOSPHOLIPASE L1"/>
    <property type="match status" value="1"/>
</dbReference>
<dbReference type="InterPro" id="IPR013830">
    <property type="entry name" value="SGNH_hydro"/>
</dbReference>
<accession>A0A5B8URM2</accession>
<evidence type="ECO:0000259" key="1">
    <source>
        <dbReference type="Pfam" id="PF13472"/>
    </source>
</evidence>
<organism evidence="2 3">
    <name type="scientific">Mucilaginibacter ginsenosidivorans</name>
    <dbReference type="NCBI Taxonomy" id="398053"/>
    <lineage>
        <taxon>Bacteria</taxon>
        <taxon>Pseudomonadati</taxon>
        <taxon>Bacteroidota</taxon>
        <taxon>Sphingobacteriia</taxon>
        <taxon>Sphingobacteriales</taxon>
        <taxon>Sphingobacteriaceae</taxon>
        <taxon>Mucilaginibacter</taxon>
    </lineage>
</organism>
<dbReference type="KEGG" id="mgin:FRZ54_00210"/>
<gene>
    <name evidence="2" type="ORF">FRZ54_00210</name>
</gene>
<protein>
    <submittedName>
        <fullName evidence="2">SGNH/GDSL hydrolase family protein</fullName>
    </submittedName>
</protein>
<dbReference type="GO" id="GO:0004622">
    <property type="term" value="F:phosphatidylcholine lysophospholipase activity"/>
    <property type="evidence" value="ECO:0007669"/>
    <property type="project" value="TreeGrafter"/>
</dbReference>
<dbReference type="InterPro" id="IPR051532">
    <property type="entry name" value="Ester_Hydrolysis_Enzymes"/>
</dbReference>
<proteinExistence type="predicted"/>
<dbReference type="EMBL" id="CP042436">
    <property type="protein sequence ID" value="QEC61066.1"/>
    <property type="molecule type" value="Genomic_DNA"/>
</dbReference>
<reference evidence="2 3" key="1">
    <citation type="journal article" date="2017" name="Curr. Microbiol.">
        <title>Mucilaginibacter ginsenosidivorans sp. nov., Isolated from Soil of Ginseng Field.</title>
        <authorList>
            <person name="Kim M.M."/>
            <person name="Siddiqi M.Z."/>
            <person name="Im W.T."/>
        </authorList>
    </citation>
    <scope>NUCLEOTIDE SEQUENCE [LARGE SCALE GENOMIC DNA]</scope>
    <source>
        <strain evidence="2 3">Gsoil 3017</strain>
    </source>
</reference>
<dbReference type="OrthoDB" id="158267at2"/>